<protein>
    <recommendedName>
        <fullName evidence="7">Serine/threonine-protein kinase TOR</fullName>
        <ecNumber evidence="7">2.7.11.1</ecNumber>
    </recommendedName>
</protein>
<evidence type="ECO:0000256" key="8">
    <source>
        <dbReference type="SAM" id="MobiDB-lite"/>
    </source>
</evidence>
<dbReference type="GO" id="GO:0005634">
    <property type="term" value="C:nucleus"/>
    <property type="evidence" value="ECO:0007669"/>
    <property type="project" value="TreeGrafter"/>
</dbReference>
<dbReference type="CDD" id="cd05169">
    <property type="entry name" value="PIKKc_TOR"/>
    <property type="match status" value="1"/>
</dbReference>
<keyword evidence="4 7" id="KW-0418">Kinase</keyword>
<dbReference type="Pfam" id="PF11865">
    <property type="entry name" value="mTOR_dom"/>
    <property type="match status" value="2"/>
</dbReference>
<dbReference type="GO" id="GO:0044877">
    <property type="term" value="F:protein-containing complex binding"/>
    <property type="evidence" value="ECO:0007669"/>
    <property type="project" value="InterPro"/>
</dbReference>
<comment type="caution">
    <text evidence="11">The sequence shown here is derived from an EMBL/GenBank/DDBJ whole genome shotgun (WGS) entry which is preliminary data.</text>
</comment>
<keyword evidence="12" id="KW-1185">Reference proteome</keyword>
<dbReference type="PROSITE" id="PS00916">
    <property type="entry name" value="PI3_4_KINASE_2"/>
    <property type="match status" value="1"/>
</dbReference>
<dbReference type="SMART" id="SM01346">
    <property type="entry name" value="DUF3385"/>
    <property type="match status" value="1"/>
</dbReference>
<evidence type="ECO:0000259" key="9">
    <source>
        <dbReference type="PROSITE" id="PS50290"/>
    </source>
</evidence>
<dbReference type="STRING" id="448386.A0A2V3IU72"/>
<comment type="catalytic activity">
    <reaction evidence="5 7">
        <text>L-threonyl-[protein] + ATP = O-phospho-L-threonyl-[protein] + ADP + H(+)</text>
        <dbReference type="Rhea" id="RHEA:46608"/>
        <dbReference type="Rhea" id="RHEA-COMP:11060"/>
        <dbReference type="Rhea" id="RHEA-COMP:11605"/>
        <dbReference type="ChEBI" id="CHEBI:15378"/>
        <dbReference type="ChEBI" id="CHEBI:30013"/>
        <dbReference type="ChEBI" id="CHEBI:30616"/>
        <dbReference type="ChEBI" id="CHEBI:61977"/>
        <dbReference type="ChEBI" id="CHEBI:456216"/>
        <dbReference type="EC" id="2.7.11.1"/>
    </reaction>
</comment>
<dbReference type="InterPro" id="IPR050517">
    <property type="entry name" value="DDR_Repair_Kinase"/>
</dbReference>
<dbReference type="InterPro" id="IPR000403">
    <property type="entry name" value="PI3/4_kinase_cat_dom"/>
</dbReference>
<dbReference type="SUPFAM" id="SSF48371">
    <property type="entry name" value="ARM repeat"/>
    <property type="match status" value="2"/>
</dbReference>
<dbReference type="PROSITE" id="PS50290">
    <property type="entry name" value="PI3_4_KINASE_3"/>
    <property type="match status" value="1"/>
</dbReference>
<dbReference type="EC" id="2.7.11.1" evidence="7"/>
<gene>
    <name evidence="11" type="ORF">BWQ96_04553</name>
</gene>
<evidence type="ECO:0000313" key="12">
    <source>
        <dbReference type="Proteomes" id="UP000247409"/>
    </source>
</evidence>
<dbReference type="GO" id="GO:0031929">
    <property type="term" value="P:TOR signaling"/>
    <property type="evidence" value="ECO:0007669"/>
    <property type="project" value="TreeGrafter"/>
</dbReference>
<dbReference type="InterPro" id="IPR024585">
    <property type="entry name" value="mTOR_dom"/>
</dbReference>
<keyword evidence="7" id="KW-0547">Nucleotide-binding</keyword>
<dbReference type="PROSITE" id="PS51189">
    <property type="entry name" value="FAT"/>
    <property type="match status" value="1"/>
</dbReference>
<dbReference type="Pfam" id="PF00454">
    <property type="entry name" value="PI3_PI4_kinase"/>
    <property type="match status" value="1"/>
</dbReference>
<dbReference type="GO" id="GO:0016242">
    <property type="term" value="P:negative regulation of macroautophagy"/>
    <property type="evidence" value="ECO:0007669"/>
    <property type="project" value="TreeGrafter"/>
</dbReference>
<dbReference type="GO" id="GO:0005524">
    <property type="term" value="F:ATP binding"/>
    <property type="evidence" value="ECO:0007669"/>
    <property type="project" value="UniProtKB-KW"/>
</dbReference>
<dbReference type="Gene3D" id="1.25.10.10">
    <property type="entry name" value="Leucine-rich Repeat Variant"/>
    <property type="match status" value="2"/>
</dbReference>
<feature type="domain" description="FAT" evidence="10">
    <location>
        <begin position="1620"/>
        <end position="2239"/>
    </location>
</feature>
<dbReference type="Gene3D" id="1.10.1070.11">
    <property type="entry name" value="Phosphatidylinositol 3-/4-kinase, catalytic domain"/>
    <property type="match status" value="1"/>
</dbReference>
<keyword evidence="7" id="KW-0723">Serine/threonine-protein kinase</keyword>
<sequence length="2830" mass="317862">MLDFFLSGLEDTEAEDVNDVRRLNDIVDKLCVCTTNEERTRLATHLRTTVDNIPSDDNVTQNPHESSAHNNKRSQAVASLNRRLQALLVSERQGDRLAAIAAVSALLTTESEDIQARAQRAGNAVRLLFQTKNTDIPTAKAAAALVGALAKLNNALSTRAVDHALTNAINLIAHCHSEDPYPELSTDRARSALVITELAISNKSPQFIFRFHDNLRTELWHIVWDREAPVREQGVQALQAVLNSVLIADQSESNKAMEEVIERINISLLPSVEDVRAPKYKQERRNAVVHGSLLMTASLLRSSQSRPLLSSFAKDISSLVIRYQKSTSAAIRETVADILPLLVQVDSSIFAGDFLRELRTSALGLVRNTDFPSQERGCCLMSLAAIAEQISNVELGPLLKDMLGTCREALVLQRFTTSEKHIPQEAVLKAIIHLAKASKGHPVFAEFMREGMIALLMSTDFTGCLVTTMDEIGREVPDMVNIIREKLVNVIAATLKRRMPENALMSIDEGGGINAVNHRQIERSSSAHLLHNSSQLSFGNIGSAMRDFHGEGLIGEEASASHDFFKQYPIMTELHRIESDVALASNASSIGIDGLLDSPPGSQASSPSQGLSVRSLPELSVTAASDRENSPCVALKAIVSYTFTKMSTEDLTSFVSEFVIGYLHANSVKVRALAAAAAAKLLETAVKVDQNRGLGCDELPRLSPDIQSFVSQLLSFAVADPSKDVRYIAVRSLDREEFFEYLAQFETLNMLFVGFHDESAVLRRAALSLAGRLSGRHPARVIPALRRQLLHLLTVLRLHGNNFARNRRDATYLIYTLTCHAKHLVKPYTKAVMTLLLLCLGEAKKRNDSAAILPIYLTIAEMGGTMSPFDLSPFREKLVPQIVSSILQFQSSEPVMRKAALRALTGVVQNTGFVIKPYDAHRGLLPGLVQLLTVETDQNVRLEAEILIGSLGAVNPENHKYANLPRYLERQQFSQTRNLSIGSQDRGTLRNYASYTSGVQLGASGTHLTSSKLAALAASGQNSVNLKKESQQVREISAPKRKHPGWSSAHDESGPASLNPAVKAEDVEAAMRIFVYGVEYLERMTSYRPVWDTEDLENMSLVEELDHPFTNSPNYSSSVALDQLNLIIANPRQRPHYRDAVKAIVHILRSSGSKCSQFLPAVVPRILWLLAKTSKTDSSLGITFTELENQIMIRLQELISIAGCEYMPYVCDTVLLMWKFLKHLSSSPLCLITVCNLLSKLRIAIGDQFAPVIPSVLPYLLSSVTQDRSENGTSTVAVLKTLETFSPLYGEYDIIVIECLTKIILAKKLAVRREDALLTLIRIVQDLSSIEILPSVIQPLIQVIAGSCDRAVSYETVGNGGFMSGMRSRKVHDLSDGTELVVLASRALIEIGKRSARAFDVYIPVIRRALRLSTLKRIDRTVYNALENMLEQRVSQSLSSSINTIPCTVKAITLQPVHGSSGSLSDLSHSAHSLTLGRRLAFDFTQSSAQSRNPVSRKHNLMESALLRRWEVQPGFSEDDWVQWYSNLGAAMLEQSGSPAFRACVRISESYPQFSKLVFNAAFLSCWKHPLSSESKVKIVYNLEKALSSDIIPLNVLQSLLNLYEFMDHDEKPLPTSNMKLAIAACRCGAFAKAVRYRELDYAHHVGNPELIESDIDGEEGLISIYDRLNNLESAVGTLNHYQRHKGAKVKEMWFEKLQKWDEALEEYSKVEIDFRVVGDELYTDKTKWGSLLGRLRCLNEIGEWRKLNELVQDSKMACITNRRALGELALDGKGASVALDLGRWDEFEEWVRYLRPNTFHGCFYRAMVLVRQGSADPVRLDEAEDFLRNARKRLDLELTARVSEGYPRAYERVVDAQILVELEEMIAFLRMPESDSASYGRRRLRDIWDQRLRGCKHDRYTWYRLLMIRALVMKPIENKEQWLEFSTMCRKDRRIPMASEALRMLLKSYYEHQASIWSGIEGAPFVRDTYQHLFDFAKWSPQSIVTIQDLDIKFSCIKLLWALNRRIEAYSALEQCRNEYLESAGLGFTENGMLIGFPSEELEDERVIAGEVFSKLSKWGFRLAESKEVEETCITDPVVFADYAAKIRPEWGKAWHYWGNLNENRFLALVDKQGGIPDVGYHLGNGITIGKREKKYAVGAVRGYFKAIDLKSKTSTEDSLRVLTLWFNFGGLGNLHVDFDEGFNRTNITMWLEVVPQIIARLYTPYPEVERGVKILLAKIGKVHPQVAVYPLTVAKNVYGSHQEKRANTATQILTEIKQHHKEIVEEAEIVANELVRVAILWSEIWCERLEEASKLYFMNHKIFEMLETIMPLHDMMDRGAETGYEQNFIGKFGRELNDAAELCRKFQAEQHEGLSIEGPLSQYLNQAWTMYHNIFRKIQRQQQNIHILDLSFVSKGLDEARGLKLAVPGTYDPYDNSPTIAIHSFSPKLTVMQSKQRPRKLSIIGDDGEEYHFLLKGHEDLRQDERVMQVFSLVNKMFSKSSGRAVLSRVALKTYPVIALSGEAGLIGWVPGCDTMHSLVKEYREMRRIMANVEHRVMLRIAPEPDRLALLHKVQLFEFMLQNTGGVDIAKVLWLKSRNSEIWFERRTTYAKSLATTSMMGYLLGLGDRHPSNLMIERGTGKVMHIDFGDCFEVAMKREKYPERVPFRLTRMLVDALEPCGVDGHFRQTSEVAMEVLRSDARQSLLSMMEAFVYDPLIRWKLIKAKDLLAFREQRDASLEEAVAALAGPMEGEPDIVRSLREAGSLMASIRLEENVQTTVADHAEEQYPGAIPTPSAPIHMQAHVRFDFDPANLPTPAADERSAQRRFFRTADPSDNRITIAGNEKST</sequence>
<keyword evidence="2 7" id="KW-0808">Transferase</keyword>
<dbReference type="SMART" id="SM01345">
    <property type="entry name" value="Rapamycin_bind"/>
    <property type="match status" value="1"/>
</dbReference>
<reference evidence="11 12" key="1">
    <citation type="journal article" date="2018" name="Mol. Biol. Evol.">
        <title>Analysis of the draft genome of the red seaweed Gracilariopsis chorda provides insights into genome size evolution in Rhodophyta.</title>
        <authorList>
            <person name="Lee J."/>
            <person name="Yang E.C."/>
            <person name="Graf L."/>
            <person name="Yang J.H."/>
            <person name="Qiu H."/>
            <person name="Zel Zion U."/>
            <person name="Chan C.X."/>
            <person name="Stephens T.G."/>
            <person name="Weber A.P.M."/>
            <person name="Boo G.H."/>
            <person name="Boo S.M."/>
            <person name="Kim K.M."/>
            <person name="Shin Y."/>
            <person name="Jung M."/>
            <person name="Lee S.J."/>
            <person name="Yim H.S."/>
            <person name="Lee J.H."/>
            <person name="Bhattacharya D."/>
            <person name="Yoon H.S."/>
        </authorList>
    </citation>
    <scope>NUCLEOTIDE SEQUENCE [LARGE SCALE GENOMIC DNA]</scope>
    <source>
        <strain evidence="11 12">SKKU-2015</strain>
        <tissue evidence="11">Whole body</tissue>
    </source>
</reference>
<dbReference type="GO" id="GO:0005737">
    <property type="term" value="C:cytoplasm"/>
    <property type="evidence" value="ECO:0007669"/>
    <property type="project" value="TreeGrafter"/>
</dbReference>
<dbReference type="Gene3D" id="1.20.120.150">
    <property type="entry name" value="FKBP12-rapamycin binding domain"/>
    <property type="match status" value="1"/>
</dbReference>
<dbReference type="InterPro" id="IPR011989">
    <property type="entry name" value="ARM-like"/>
</dbReference>
<keyword evidence="7" id="KW-0067">ATP-binding</keyword>
<proteinExistence type="inferred from homology"/>
<evidence type="ECO:0000313" key="11">
    <source>
        <dbReference type="EMBL" id="PXF45649.1"/>
    </source>
</evidence>
<evidence type="ECO:0000256" key="4">
    <source>
        <dbReference type="ARBA" id="ARBA00022777"/>
    </source>
</evidence>
<evidence type="ECO:0000256" key="3">
    <source>
        <dbReference type="ARBA" id="ARBA00022737"/>
    </source>
</evidence>
<dbReference type="Pfam" id="PF02259">
    <property type="entry name" value="FAT"/>
    <property type="match status" value="1"/>
</dbReference>
<organism evidence="11 12">
    <name type="scientific">Gracilariopsis chorda</name>
    <dbReference type="NCBI Taxonomy" id="448386"/>
    <lineage>
        <taxon>Eukaryota</taxon>
        <taxon>Rhodophyta</taxon>
        <taxon>Florideophyceae</taxon>
        <taxon>Rhodymeniophycidae</taxon>
        <taxon>Gracilariales</taxon>
        <taxon>Gracilariaceae</taxon>
        <taxon>Gracilariopsis</taxon>
    </lineage>
</organism>
<evidence type="ECO:0000256" key="7">
    <source>
        <dbReference type="RuleBase" id="RU364109"/>
    </source>
</evidence>
<evidence type="ECO:0000256" key="5">
    <source>
        <dbReference type="ARBA" id="ARBA00047899"/>
    </source>
</evidence>
<name>A0A2V3IU72_9FLOR</name>
<evidence type="ECO:0000256" key="2">
    <source>
        <dbReference type="ARBA" id="ARBA00022679"/>
    </source>
</evidence>
<dbReference type="OrthoDB" id="381190at2759"/>
<keyword evidence="3" id="KW-0677">Repeat</keyword>
<dbReference type="Pfam" id="PF08771">
    <property type="entry name" value="FRB_dom"/>
    <property type="match status" value="1"/>
</dbReference>
<dbReference type="GO" id="GO:0106310">
    <property type="term" value="F:protein serine kinase activity"/>
    <property type="evidence" value="ECO:0007669"/>
    <property type="project" value="RHEA"/>
</dbReference>
<comment type="similarity">
    <text evidence="1 7">Belongs to the PI3/PI4-kinase family.</text>
</comment>
<dbReference type="InterPro" id="IPR011009">
    <property type="entry name" value="Kinase-like_dom_sf"/>
</dbReference>
<dbReference type="InterPro" id="IPR014009">
    <property type="entry name" value="PIK_FAT"/>
</dbReference>
<accession>A0A2V3IU72</accession>
<dbReference type="EMBL" id="NBIV01000055">
    <property type="protein sequence ID" value="PXF45649.1"/>
    <property type="molecule type" value="Genomic_DNA"/>
</dbReference>
<dbReference type="GO" id="GO:0031931">
    <property type="term" value="C:TORC1 complex"/>
    <property type="evidence" value="ECO:0007669"/>
    <property type="project" value="TreeGrafter"/>
</dbReference>
<dbReference type="SUPFAM" id="SSF56112">
    <property type="entry name" value="Protein kinase-like (PK-like)"/>
    <property type="match status" value="1"/>
</dbReference>
<dbReference type="GO" id="GO:0004674">
    <property type="term" value="F:protein serine/threonine kinase activity"/>
    <property type="evidence" value="ECO:0007669"/>
    <property type="project" value="UniProtKB-KW"/>
</dbReference>
<evidence type="ECO:0000256" key="1">
    <source>
        <dbReference type="ARBA" id="ARBA00011031"/>
    </source>
</evidence>
<dbReference type="PANTHER" id="PTHR11139:SF9">
    <property type="entry name" value="SERINE_THREONINE-PROTEIN KINASE MTOR"/>
    <property type="match status" value="1"/>
</dbReference>
<evidence type="ECO:0000259" key="10">
    <source>
        <dbReference type="PROSITE" id="PS51189"/>
    </source>
</evidence>
<evidence type="ECO:0000256" key="6">
    <source>
        <dbReference type="ARBA" id="ARBA00048679"/>
    </source>
</evidence>
<dbReference type="SMART" id="SM00146">
    <property type="entry name" value="PI3Kc"/>
    <property type="match status" value="1"/>
</dbReference>
<dbReference type="InterPro" id="IPR036940">
    <property type="entry name" value="PI3/4_kinase_cat_sf"/>
</dbReference>
<feature type="domain" description="PI3K/PI4K catalytic" evidence="9">
    <location>
        <begin position="2427"/>
        <end position="2743"/>
    </location>
</feature>
<dbReference type="GO" id="GO:0031932">
    <property type="term" value="C:TORC2 complex"/>
    <property type="evidence" value="ECO:0007669"/>
    <property type="project" value="TreeGrafter"/>
</dbReference>
<dbReference type="InterPro" id="IPR009076">
    <property type="entry name" value="FRB_dom"/>
</dbReference>
<dbReference type="Proteomes" id="UP000247409">
    <property type="component" value="Unassembled WGS sequence"/>
</dbReference>
<dbReference type="InterPro" id="IPR016024">
    <property type="entry name" value="ARM-type_fold"/>
</dbReference>
<feature type="region of interest" description="Disordered" evidence="8">
    <location>
        <begin position="1026"/>
        <end position="1060"/>
    </location>
</feature>
<dbReference type="PROSITE" id="PS00915">
    <property type="entry name" value="PI3_4_KINASE_1"/>
    <property type="match status" value="1"/>
</dbReference>
<comment type="catalytic activity">
    <reaction evidence="6">
        <text>L-seryl-[protein] + ATP = O-phospho-L-seryl-[protein] + ADP + H(+)</text>
        <dbReference type="Rhea" id="RHEA:17989"/>
        <dbReference type="Rhea" id="RHEA-COMP:9863"/>
        <dbReference type="Rhea" id="RHEA-COMP:11604"/>
        <dbReference type="ChEBI" id="CHEBI:15378"/>
        <dbReference type="ChEBI" id="CHEBI:29999"/>
        <dbReference type="ChEBI" id="CHEBI:30616"/>
        <dbReference type="ChEBI" id="CHEBI:83421"/>
        <dbReference type="ChEBI" id="CHEBI:456216"/>
        <dbReference type="EC" id="2.7.11.1"/>
    </reaction>
</comment>
<dbReference type="InterPro" id="IPR003151">
    <property type="entry name" value="PIK-rel_kinase_FAT"/>
</dbReference>
<dbReference type="InterPro" id="IPR026683">
    <property type="entry name" value="TOR_cat"/>
</dbReference>
<dbReference type="InterPro" id="IPR036738">
    <property type="entry name" value="FRB_sf"/>
</dbReference>
<feature type="region of interest" description="Disordered" evidence="8">
    <location>
        <begin position="51"/>
        <end position="75"/>
    </location>
</feature>
<dbReference type="InterPro" id="IPR018936">
    <property type="entry name" value="PI3/4_kinase_CS"/>
</dbReference>
<dbReference type="SUPFAM" id="SSF47212">
    <property type="entry name" value="FKBP12-rapamycin-binding domain of FKBP-rapamycin-associated protein (FRAP)"/>
    <property type="match status" value="1"/>
</dbReference>
<dbReference type="PANTHER" id="PTHR11139">
    <property type="entry name" value="ATAXIA TELANGIECTASIA MUTATED ATM -RELATED"/>
    <property type="match status" value="1"/>
</dbReference>